<comment type="caution">
    <text evidence="1">The sequence shown here is derived from an EMBL/GenBank/DDBJ whole genome shotgun (WGS) entry which is preliminary data.</text>
</comment>
<dbReference type="AlphaFoldDB" id="A0AA90UD90"/>
<dbReference type="InterPro" id="IPR005901">
    <property type="entry name" value="GLPGLI"/>
</dbReference>
<dbReference type="Proteomes" id="UP000405805">
    <property type="component" value="Unassembled WGS sequence"/>
</dbReference>
<dbReference type="Proteomes" id="UP000442105">
    <property type="component" value="Unassembled WGS sequence"/>
</dbReference>
<sequence length="274" mass="31999">MRILISISVLFFYALLLQAKNEVIDHGQFLCSYYYCYSKDTIKNDEKEEDLLFLAIGKNISKCYSYYTYQSDSLKSTVDGKAKFRALFKEAIKREGYMTNSFPHSRMTTCIYKKYPHDNMITVTDCLMSQYYVYDDSLGIQNWGIDGDSIKNILGYNCQKATCKFRGRSWTAWFALDVPISDGPWKFCGLPGLIMEVYDEGRQQYFCIKGLQKVADTPIVFDVFNRKRIKIDRKSFLKLEYNYFRNSNSINEAMTGISLDSSDSQRNYDLIERE</sequence>
<accession>A0AA90UD90</accession>
<dbReference type="EMBL" id="VZBP01000045">
    <property type="protein sequence ID" value="MQO08716.1"/>
    <property type="molecule type" value="Genomic_DNA"/>
</dbReference>
<evidence type="ECO:0000313" key="1">
    <source>
        <dbReference type="EMBL" id="MQN11610.1"/>
    </source>
</evidence>
<proteinExistence type="predicted"/>
<dbReference type="RefSeq" id="WP_153096324.1">
    <property type="nucleotide sequence ID" value="NZ_VZBP01000045.1"/>
</dbReference>
<evidence type="ECO:0000313" key="3">
    <source>
        <dbReference type="Proteomes" id="UP000405805"/>
    </source>
</evidence>
<dbReference type="EMBL" id="VZCW01000046">
    <property type="protein sequence ID" value="MQN11610.1"/>
    <property type="molecule type" value="Genomic_DNA"/>
</dbReference>
<dbReference type="NCBIfam" id="TIGR01200">
    <property type="entry name" value="GLPGLI"/>
    <property type="match status" value="1"/>
</dbReference>
<protein>
    <submittedName>
        <fullName evidence="1">GLPGLI family protein</fullName>
    </submittedName>
</protein>
<evidence type="ECO:0000313" key="4">
    <source>
        <dbReference type="Proteomes" id="UP000442105"/>
    </source>
</evidence>
<name>A0AA90UD90_9BACT</name>
<evidence type="ECO:0000313" key="2">
    <source>
        <dbReference type="EMBL" id="MQO08716.1"/>
    </source>
</evidence>
<reference evidence="3 4" key="1">
    <citation type="submission" date="2019-09" db="EMBL/GenBank/DDBJ databases">
        <title>Distinct polysaccharide growth profiles of human intestinal Prevotella copri isolates.</title>
        <authorList>
            <person name="Fehlner-Peach H."/>
            <person name="Magnabosco C."/>
            <person name="Raghavan V."/>
            <person name="Scher J.U."/>
            <person name="Tett A."/>
            <person name="Cox L.M."/>
            <person name="Gottsegen C."/>
            <person name="Watters A."/>
            <person name="Wiltshire- Gordon J.D."/>
            <person name="Segata N."/>
            <person name="Bonneau R."/>
            <person name="Littman D.R."/>
        </authorList>
    </citation>
    <scope>NUCLEOTIDE SEQUENCE [LARGE SCALE GENOMIC DNA]</scope>
    <source>
        <strain evidence="3">iA624</strain>
        <strain evidence="2">IA624</strain>
        <strain evidence="4">iAQ1179</strain>
    </source>
</reference>
<organism evidence="1 4">
    <name type="scientific">Segatella copri</name>
    <dbReference type="NCBI Taxonomy" id="165179"/>
    <lineage>
        <taxon>Bacteria</taxon>
        <taxon>Pseudomonadati</taxon>
        <taxon>Bacteroidota</taxon>
        <taxon>Bacteroidia</taxon>
        <taxon>Bacteroidales</taxon>
        <taxon>Prevotellaceae</taxon>
        <taxon>Segatella</taxon>
    </lineage>
</organism>
<reference evidence="1" key="2">
    <citation type="submission" date="2022-12" db="EMBL/GenBank/DDBJ databases">
        <title>Distinct polysaccharide growth profiles of human intestinal Prevotella copri isolates.</title>
        <authorList>
            <person name="Fehlner-Peach H."/>
            <person name="Magnabosco C."/>
            <person name="Raghavan V."/>
            <person name="Scher J.U."/>
            <person name="Tett A."/>
            <person name="Cox L.M."/>
            <person name="Gottsegen C."/>
            <person name="Watters A."/>
            <person name="Wiltshire- Gordon J.D."/>
            <person name="Segata N."/>
            <person name="Bonneau R."/>
            <person name="Littman D.R."/>
        </authorList>
    </citation>
    <scope>NUCLEOTIDE SEQUENCE</scope>
    <source>
        <strain evidence="1">IAQ1179</strain>
    </source>
</reference>
<dbReference type="Pfam" id="PF09697">
    <property type="entry name" value="Porph_ging"/>
    <property type="match status" value="1"/>
</dbReference>
<gene>
    <name evidence="2" type="ORF">F7D57_03035</name>
    <name evidence="1" type="ORF">F7D95_01985</name>
</gene>